<evidence type="ECO:0000256" key="6">
    <source>
        <dbReference type="SAM" id="MobiDB-lite"/>
    </source>
</evidence>
<keyword evidence="8" id="KW-1185">Reference proteome</keyword>
<feature type="coiled-coil region" evidence="5">
    <location>
        <begin position="618"/>
        <end position="806"/>
    </location>
</feature>
<dbReference type="GeneID" id="87838906"/>
<keyword evidence="5" id="KW-0175">Coiled coil</keyword>
<evidence type="ECO:0000256" key="5">
    <source>
        <dbReference type="SAM" id="Coils"/>
    </source>
</evidence>
<proteinExistence type="inferred from homology"/>
<evidence type="ECO:0000256" key="3">
    <source>
        <dbReference type="ARBA" id="ARBA00023212"/>
    </source>
</evidence>
<feature type="coiled-coil region" evidence="5">
    <location>
        <begin position="443"/>
        <end position="473"/>
    </location>
</feature>
<protein>
    <submittedName>
        <fullName evidence="7">Uncharacterized protein</fullName>
    </submittedName>
</protein>
<feature type="region of interest" description="Disordered" evidence="6">
    <location>
        <begin position="1"/>
        <end position="134"/>
    </location>
</feature>
<evidence type="ECO:0000256" key="4">
    <source>
        <dbReference type="ARBA" id="ARBA00038123"/>
    </source>
</evidence>
<feature type="coiled-coil region" evidence="5">
    <location>
        <begin position="853"/>
        <end position="901"/>
    </location>
</feature>
<dbReference type="InterPro" id="IPR051877">
    <property type="entry name" value="Centriole_BasalBody_StrucProt"/>
</dbReference>
<keyword evidence="2" id="KW-0963">Cytoplasm</keyword>
<name>A0AAE0LNC6_9PEZI</name>
<feature type="coiled-coil region" evidence="5">
    <location>
        <begin position="291"/>
        <end position="413"/>
    </location>
</feature>
<evidence type="ECO:0000313" key="7">
    <source>
        <dbReference type="EMBL" id="KAK3290989.1"/>
    </source>
</evidence>
<dbReference type="EMBL" id="JAUEPN010000011">
    <property type="protein sequence ID" value="KAK3290989.1"/>
    <property type="molecule type" value="Genomic_DNA"/>
</dbReference>
<dbReference type="Proteomes" id="UP001278766">
    <property type="component" value="Unassembled WGS sequence"/>
</dbReference>
<evidence type="ECO:0000313" key="8">
    <source>
        <dbReference type="Proteomes" id="UP001278766"/>
    </source>
</evidence>
<dbReference type="PANTHER" id="PTHR20544:SF0">
    <property type="entry name" value="NUCLEOPROTEIN TPR_MLP1 DOMAIN-CONTAINING PROTEIN"/>
    <property type="match status" value="1"/>
</dbReference>
<reference evidence="7" key="2">
    <citation type="submission" date="2023-06" db="EMBL/GenBank/DDBJ databases">
        <authorList>
            <consortium name="Lawrence Berkeley National Laboratory"/>
            <person name="Haridas S."/>
            <person name="Hensen N."/>
            <person name="Bonometti L."/>
            <person name="Westerberg I."/>
            <person name="Brannstrom I.O."/>
            <person name="Guillou S."/>
            <person name="Cros-Aarteil S."/>
            <person name="Calhoun S."/>
            <person name="Kuo A."/>
            <person name="Mondo S."/>
            <person name="Pangilinan J."/>
            <person name="Riley R."/>
            <person name="Labutti K."/>
            <person name="Andreopoulos B."/>
            <person name="Lipzen A."/>
            <person name="Chen C."/>
            <person name="Yanf M."/>
            <person name="Daum C."/>
            <person name="Ng V."/>
            <person name="Clum A."/>
            <person name="Steindorff A."/>
            <person name="Ohm R."/>
            <person name="Martin F."/>
            <person name="Silar P."/>
            <person name="Natvig D."/>
            <person name="Lalanne C."/>
            <person name="Gautier V."/>
            <person name="Ament-Velasquez S.L."/>
            <person name="Kruys A."/>
            <person name="Hutchinson M.I."/>
            <person name="Powell A.J."/>
            <person name="Barry K."/>
            <person name="Miller A.N."/>
            <person name="Grigoriev I.V."/>
            <person name="Debuchy R."/>
            <person name="Gladieux P."/>
            <person name="Thoren M.H."/>
            <person name="Johannesson H."/>
        </authorList>
    </citation>
    <scope>NUCLEOTIDE SEQUENCE</scope>
    <source>
        <strain evidence="7">CBS 168.71</strain>
    </source>
</reference>
<dbReference type="RefSeq" id="XP_062654503.1">
    <property type="nucleotide sequence ID" value="XM_062801958.1"/>
</dbReference>
<comment type="similarity">
    <text evidence="4">Belongs to the CEP135/TSGA10 family.</text>
</comment>
<feature type="compositionally biased region" description="Basic residues" evidence="6">
    <location>
        <begin position="56"/>
        <end position="66"/>
    </location>
</feature>
<gene>
    <name evidence="7" type="ORF">B0H64DRAFT_367824</name>
</gene>
<accession>A0AAE0LNC6</accession>
<reference evidence="7" key="1">
    <citation type="journal article" date="2023" name="Mol. Phylogenet. Evol.">
        <title>Genome-scale phylogeny and comparative genomics of the fungal order Sordariales.</title>
        <authorList>
            <person name="Hensen N."/>
            <person name="Bonometti L."/>
            <person name="Westerberg I."/>
            <person name="Brannstrom I.O."/>
            <person name="Guillou S."/>
            <person name="Cros-Aarteil S."/>
            <person name="Calhoun S."/>
            <person name="Haridas S."/>
            <person name="Kuo A."/>
            <person name="Mondo S."/>
            <person name="Pangilinan J."/>
            <person name="Riley R."/>
            <person name="LaButti K."/>
            <person name="Andreopoulos B."/>
            <person name="Lipzen A."/>
            <person name="Chen C."/>
            <person name="Yan M."/>
            <person name="Daum C."/>
            <person name="Ng V."/>
            <person name="Clum A."/>
            <person name="Steindorff A."/>
            <person name="Ohm R.A."/>
            <person name="Martin F."/>
            <person name="Silar P."/>
            <person name="Natvig D.O."/>
            <person name="Lalanne C."/>
            <person name="Gautier V."/>
            <person name="Ament-Velasquez S.L."/>
            <person name="Kruys A."/>
            <person name="Hutchinson M.I."/>
            <person name="Powell A.J."/>
            <person name="Barry K."/>
            <person name="Miller A.N."/>
            <person name="Grigoriev I.V."/>
            <person name="Debuchy R."/>
            <person name="Gladieux P."/>
            <person name="Hiltunen Thoren M."/>
            <person name="Johannesson H."/>
        </authorList>
    </citation>
    <scope>NUCLEOTIDE SEQUENCE</scope>
    <source>
        <strain evidence="7">CBS 168.71</strain>
    </source>
</reference>
<dbReference type="GO" id="GO:0005814">
    <property type="term" value="C:centriole"/>
    <property type="evidence" value="ECO:0007669"/>
    <property type="project" value="UniProtKB-SubCell"/>
</dbReference>
<comment type="caution">
    <text evidence="7">The sequence shown here is derived from an EMBL/GenBank/DDBJ whole genome shotgun (WGS) entry which is preliminary data.</text>
</comment>
<dbReference type="Gene3D" id="1.10.287.1490">
    <property type="match status" value="2"/>
</dbReference>
<organism evidence="7 8">
    <name type="scientific">Chaetomium fimeti</name>
    <dbReference type="NCBI Taxonomy" id="1854472"/>
    <lineage>
        <taxon>Eukaryota</taxon>
        <taxon>Fungi</taxon>
        <taxon>Dikarya</taxon>
        <taxon>Ascomycota</taxon>
        <taxon>Pezizomycotina</taxon>
        <taxon>Sordariomycetes</taxon>
        <taxon>Sordariomycetidae</taxon>
        <taxon>Sordariales</taxon>
        <taxon>Chaetomiaceae</taxon>
        <taxon>Chaetomium</taxon>
    </lineage>
</organism>
<feature type="compositionally biased region" description="Low complexity" evidence="6">
    <location>
        <begin position="118"/>
        <end position="127"/>
    </location>
</feature>
<sequence>MATLAVNPDEESTESCIVVAHRRSPRSKSANIPKKTTIPMRPATRGRPRGQPQPVKRPRGRPRKPRNNTAETAIILSDSDSEGEGSEPPRKDKKRPITKLESPSSAPDPKRPAPSYHASSSSKAVPAPSRPDIDEVRQQLASEKKLRADAEGKQAQLQELLDEKDSSWAADLAAQAMPLQLQLQRITKEKKDLDVTVEDLETRLQASLGKNQEYESSLEALTASAAGAEDIKTKAVAQEALIVNQGAEIAQLKSAVVSRAKELAAASQRFGTLTATLRDLTTRHATATTIIQQHGARIQHLTHALSEAKNKPAANGPLLTAAETGRVDAAKMLVKAEEKLNTTEKELREVKARRKETDDKVAQQLATATNKWERVESKLRAKEQQLAHSEELLAELKTNLHLVKKQLTEAEQAVPAQAQESINNLTRERDGILRETHARLEEMGVLQNEVGRLNQAVATLEQEKQTLTAAASEKDDVVKQLTAHQNLVGVLQREREQAEASSSRAWEEIVPLKNQLANHKQALLDLRNENLRWTAASENALQKITSVQGERDHFRDLAGRLQGETASLRAEYTQLVNKANAREAQLTEIISQMNHNLDSRHGDVVQLRQNLVRQGLREDTLQKDMAAKNTRLLQLEAELKEQQTVVATKQQEVDSLREGINNLHAEVTKLESNFATQREELQQRDAMLTDKEKAIAAKRTQIQQLQETVSELTTEKSQLRDDIAVQKARLLQLAAQLAQLTNDNAELQSTNTANEQTIDSLRQQLFSVTREKANLQQQTTTNLTEIATLKTQLTDANHTIEQLTQTAATLHDTTSALQTDLHTLTLKQTSTTNLVTTLETETTALRTQLATTTTQAAQDIAALEARIAQLDVEYGALEEVRRKQEGEVEKLRVTVAEVLAEGEALEEYLAKRDGCIERVRGFVKTLPQWMESTLIRK</sequence>
<evidence type="ECO:0000256" key="2">
    <source>
        <dbReference type="ARBA" id="ARBA00022490"/>
    </source>
</evidence>
<dbReference type="AlphaFoldDB" id="A0AAE0LNC6"/>
<keyword evidence="3" id="KW-0206">Cytoskeleton</keyword>
<dbReference type="PANTHER" id="PTHR20544">
    <property type="entry name" value="CENTROSOMAL PROTEIN CEP135"/>
    <property type="match status" value="1"/>
</dbReference>
<comment type="subcellular location">
    <subcellularLocation>
        <location evidence="1">Cytoplasm</location>
        <location evidence="1">Cytoskeleton</location>
        <location evidence="1">Microtubule organizing center</location>
        <location evidence="1">Centrosome</location>
        <location evidence="1">Centriole</location>
    </subcellularLocation>
</comment>
<evidence type="ECO:0000256" key="1">
    <source>
        <dbReference type="ARBA" id="ARBA00004114"/>
    </source>
</evidence>